<gene>
    <name evidence="1" type="ORF">S06H3_17895</name>
</gene>
<protein>
    <submittedName>
        <fullName evidence="1">Uncharacterized protein</fullName>
    </submittedName>
</protein>
<proteinExistence type="predicted"/>
<organism evidence="1">
    <name type="scientific">marine sediment metagenome</name>
    <dbReference type="NCBI Taxonomy" id="412755"/>
    <lineage>
        <taxon>unclassified sequences</taxon>
        <taxon>metagenomes</taxon>
        <taxon>ecological metagenomes</taxon>
    </lineage>
</organism>
<reference evidence="1" key="1">
    <citation type="journal article" date="2014" name="Front. Microbiol.">
        <title>High frequency of phylogenetically diverse reductive dehalogenase-homologous genes in deep subseafloor sedimentary metagenomes.</title>
        <authorList>
            <person name="Kawai M."/>
            <person name="Futagami T."/>
            <person name="Toyoda A."/>
            <person name="Takaki Y."/>
            <person name="Nishi S."/>
            <person name="Hori S."/>
            <person name="Arai W."/>
            <person name="Tsubouchi T."/>
            <person name="Morono Y."/>
            <person name="Uchiyama I."/>
            <person name="Ito T."/>
            <person name="Fujiyama A."/>
            <person name="Inagaki F."/>
            <person name="Takami H."/>
        </authorList>
    </citation>
    <scope>NUCLEOTIDE SEQUENCE</scope>
    <source>
        <strain evidence="1">Expedition CK06-06</strain>
    </source>
</reference>
<name>X1LYE5_9ZZZZ</name>
<sequence>IYVHQGEELKKKAEEEIYPANAANLHKKKLTFALTSQGLKKPSDIPKKRPKSC</sequence>
<evidence type="ECO:0000313" key="1">
    <source>
        <dbReference type="EMBL" id="GAI10836.1"/>
    </source>
</evidence>
<feature type="non-terminal residue" evidence="1">
    <location>
        <position position="1"/>
    </location>
</feature>
<comment type="caution">
    <text evidence="1">The sequence shown here is derived from an EMBL/GenBank/DDBJ whole genome shotgun (WGS) entry which is preliminary data.</text>
</comment>
<dbReference type="AlphaFoldDB" id="X1LYE5"/>
<accession>X1LYE5</accession>
<dbReference type="EMBL" id="BARV01008989">
    <property type="protein sequence ID" value="GAI10836.1"/>
    <property type="molecule type" value="Genomic_DNA"/>
</dbReference>